<evidence type="ECO:0008006" key="14">
    <source>
        <dbReference type="Google" id="ProtNLM"/>
    </source>
</evidence>
<dbReference type="Proteomes" id="UP001166286">
    <property type="component" value="Unassembled WGS sequence"/>
</dbReference>
<evidence type="ECO:0000256" key="3">
    <source>
        <dbReference type="ARBA" id="ARBA00022448"/>
    </source>
</evidence>
<dbReference type="EMBL" id="JAFEKC020000005">
    <property type="protein sequence ID" value="KAK0514542.1"/>
    <property type="molecule type" value="Genomic_DNA"/>
</dbReference>
<evidence type="ECO:0000256" key="2">
    <source>
        <dbReference type="ARBA" id="ARBA00005569"/>
    </source>
</evidence>
<keyword evidence="13" id="KW-1185">Reference proteome</keyword>
<feature type="compositionally biased region" description="Basic and acidic residues" evidence="9">
    <location>
        <begin position="59"/>
        <end position="76"/>
    </location>
</feature>
<dbReference type="Pfam" id="PF08801">
    <property type="entry name" value="Nucleoporin_N"/>
    <property type="match status" value="1"/>
</dbReference>
<keyword evidence="5" id="KW-0653">Protein transport</keyword>
<evidence type="ECO:0000313" key="12">
    <source>
        <dbReference type="EMBL" id="KAK0514542.1"/>
    </source>
</evidence>
<sequence>MFSPDAAVSSSVPARNPRRRQRSDDSVAIRRDPKRLRRSQLTPETFQDPESTNTNGHIGHVEDEHLTNGHAKEPRSQSRGVDAANLAIRHRGVKKAERERRTSRNDGNIQLTKNENYVVTQLPTTPESLQDYRKSEKWHGEISTQLGFALAMTQTEALIWRYVHGNSTIEYLKPLTVKLLNPSTNPRHPLPLGILIPTSAEPALLVVMPNSGKVTYWESLSSAANVDPYRQRQQSIQGAVSGLLSGETITKITEAEPRGFVLTLSTGRLAHLMVSDPQGIPAINVQFMRDSGAQSGGVFGSLRSVFSSAGWRKDVAAVRAGTSWQRGQRFVVVATTKGTFQTWDLNWNGTHGLVNEVEAKDDMLQALIEGAELPRNIDEHLFEVLDFTLLPGGGSAQEIATINKSGDCKLMALTSLKGTDSTKYTLIGMTLTSKSVNIDVVHPITCFRASLPLEGTFRPQIIVPEPAQTAFIIFESSVVLISLVEVAETPSSQLQIEAHTLPEPFQDVIHFRNTKPYRVVGCAPELYDHSHTPSSCVLMVFGFGLVRVSALPMKEGQSALDRAAVTVATKIEQAVFFGSLQQDLLDFAPRPEMAFEQEEVEAAALNIARSIMDSSSAYVVAIAPSMEQTLQRRAVALAELNDHLRKHYPPLSRLTRWKLLWNAEKMASAKAIWRCYTDALNNPNKGSDKRTLLAQLVEYMHQSLKNENQPDLHQTDGVRHWFIHDVWRLENIIPWAQEIVEALFEESVEDNAKIDQATQARFVSEANDIQLAGLETAFVFREEHAGAYGLKDESMVDGVLKEGYEDLPQIWTSTPFIVTKVKTLTDVSRELAKLNEDSDGSEGDPSPQLVIKLAADNPRQVQICCQTYIERYRWLKSRPDAQSRAAGEKLMRAHFEVRRNLFASLSDIGQPEMGIKLAEKYHDMDALVLIIEQEIDSAESDEVAQQYEERIDEYFVKFGTLWATAFFKRHLNGGKAVEVLNNNASYRKHLTHFFRHHQEYAKLAWINEVAAERNYLNAATLLERARAQERNLWSCKIAMSMAKLSIMAASAERQIENQAMESAVRKIDGQLPVMTIQGDLYGYIKSTIRDALDADAEADLAMQRFGSSFVTGKPFLRDVLDRNLRKILAMEILPTDGLIDILTLIDGQVSYSDDGFQILDSRFFSALKILRQITSEDTDPGRLDLLEKIIWRRCMIQDNWEEINRTELKDDKQVELETGITALFKTIKEGYRNGLFDRCPPPSPTNLLEAGITVESLKTSSSYNKLPENTLTLLARDLEKETELLEEYIEKGRLDEWSKGVTSAAKAAARAEADEEGNEKLRKREEKLELKARMKATDKEAFPQEDNGPEWFDEYSYDDGVDTAAMDMS</sequence>
<dbReference type="InterPro" id="IPR014908">
    <property type="entry name" value="Nucleoporin_Nup133/Nup155_N"/>
</dbReference>
<gene>
    <name evidence="12" type="ORF">JMJ35_003159</name>
</gene>
<reference evidence="12" key="1">
    <citation type="submission" date="2023-03" db="EMBL/GenBank/DDBJ databases">
        <title>Complete genome of Cladonia borealis.</title>
        <authorList>
            <person name="Park H."/>
        </authorList>
    </citation>
    <scope>NUCLEOTIDE SEQUENCE</scope>
    <source>
        <strain evidence="12">ANT050790</strain>
    </source>
</reference>
<dbReference type="InterPro" id="IPR037624">
    <property type="entry name" value="Nup133-like"/>
</dbReference>
<evidence type="ECO:0000256" key="9">
    <source>
        <dbReference type="SAM" id="MobiDB-lite"/>
    </source>
</evidence>
<dbReference type="Pfam" id="PF03177">
    <property type="entry name" value="Nucleoporin_C"/>
    <property type="match status" value="1"/>
</dbReference>
<keyword evidence="8" id="KW-0175">Coiled coil</keyword>
<dbReference type="GO" id="GO:0031080">
    <property type="term" value="C:nuclear pore outer ring"/>
    <property type="evidence" value="ECO:0007669"/>
    <property type="project" value="TreeGrafter"/>
</dbReference>
<evidence type="ECO:0000256" key="1">
    <source>
        <dbReference type="ARBA" id="ARBA00004259"/>
    </source>
</evidence>
<dbReference type="SUPFAM" id="SSF117289">
    <property type="entry name" value="Nucleoporin domain"/>
    <property type="match status" value="1"/>
</dbReference>
<keyword evidence="4" id="KW-0509">mRNA transport</keyword>
<evidence type="ECO:0000256" key="4">
    <source>
        <dbReference type="ARBA" id="ARBA00022816"/>
    </source>
</evidence>
<evidence type="ECO:0000256" key="5">
    <source>
        <dbReference type="ARBA" id="ARBA00022927"/>
    </source>
</evidence>
<dbReference type="Gene3D" id="2.130.10.10">
    <property type="entry name" value="YVTN repeat-like/Quinoprotein amine dehydrogenase"/>
    <property type="match status" value="1"/>
</dbReference>
<feature type="compositionally biased region" description="Polar residues" evidence="9">
    <location>
        <begin position="39"/>
        <end position="56"/>
    </location>
</feature>
<evidence type="ECO:0000256" key="8">
    <source>
        <dbReference type="SAM" id="Coils"/>
    </source>
</evidence>
<proteinExistence type="inferred from homology"/>
<dbReference type="GO" id="GO:0016973">
    <property type="term" value="P:poly(A)+ mRNA export from nucleus"/>
    <property type="evidence" value="ECO:0007669"/>
    <property type="project" value="TreeGrafter"/>
</dbReference>
<comment type="caution">
    <text evidence="12">The sequence shown here is derived from an EMBL/GenBank/DDBJ whole genome shotgun (WGS) entry which is preliminary data.</text>
</comment>
<dbReference type="GO" id="GO:0017056">
    <property type="term" value="F:structural constituent of nuclear pore"/>
    <property type="evidence" value="ECO:0007669"/>
    <property type="project" value="InterPro"/>
</dbReference>
<evidence type="ECO:0000256" key="6">
    <source>
        <dbReference type="ARBA" id="ARBA00023010"/>
    </source>
</evidence>
<evidence type="ECO:0000259" key="10">
    <source>
        <dbReference type="Pfam" id="PF03177"/>
    </source>
</evidence>
<feature type="compositionally biased region" description="Basic and acidic residues" evidence="9">
    <location>
        <begin position="22"/>
        <end position="31"/>
    </location>
</feature>
<feature type="region of interest" description="Disordered" evidence="9">
    <location>
        <begin position="1335"/>
        <end position="1356"/>
    </location>
</feature>
<name>A0AA39V3J9_9LECA</name>
<feature type="compositionally biased region" description="Low complexity" evidence="9">
    <location>
        <begin position="1"/>
        <end position="14"/>
    </location>
</feature>
<dbReference type="GO" id="GO:0000972">
    <property type="term" value="P:transcription-dependent tethering of RNA polymerase II gene DNA at nuclear periphery"/>
    <property type="evidence" value="ECO:0007669"/>
    <property type="project" value="TreeGrafter"/>
</dbReference>
<feature type="compositionally biased region" description="Polar residues" evidence="9">
    <location>
        <begin position="105"/>
        <end position="117"/>
    </location>
</feature>
<comment type="subcellular location">
    <subcellularLocation>
        <location evidence="1">Nucleus envelope</location>
    </subcellularLocation>
</comment>
<keyword evidence="7" id="KW-0539">Nucleus</keyword>
<accession>A0AA39V3J9</accession>
<organism evidence="12 13">
    <name type="scientific">Cladonia borealis</name>
    <dbReference type="NCBI Taxonomy" id="184061"/>
    <lineage>
        <taxon>Eukaryota</taxon>
        <taxon>Fungi</taxon>
        <taxon>Dikarya</taxon>
        <taxon>Ascomycota</taxon>
        <taxon>Pezizomycotina</taxon>
        <taxon>Lecanoromycetes</taxon>
        <taxon>OSLEUM clade</taxon>
        <taxon>Lecanoromycetidae</taxon>
        <taxon>Lecanorales</taxon>
        <taxon>Lecanorineae</taxon>
        <taxon>Cladoniaceae</taxon>
        <taxon>Cladonia</taxon>
    </lineage>
</organism>
<feature type="compositionally biased region" description="Basic and acidic residues" evidence="9">
    <location>
        <begin position="94"/>
        <end position="104"/>
    </location>
</feature>
<protein>
    <recommendedName>
        <fullName evidence="14">Nuclear pore complex subunit Nup133</fullName>
    </recommendedName>
</protein>
<feature type="domain" description="Nucleoporin Nup133/Nup155-like C-terminal" evidence="10">
    <location>
        <begin position="659"/>
        <end position="1299"/>
    </location>
</feature>
<evidence type="ECO:0000256" key="7">
    <source>
        <dbReference type="ARBA" id="ARBA00023242"/>
    </source>
</evidence>
<dbReference type="GO" id="GO:0006606">
    <property type="term" value="P:protein import into nucleus"/>
    <property type="evidence" value="ECO:0007669"/>
    <property type="project" value="TreeGrafter"/>
</dbReference>
<comment type="similarity">
    <text evidence="2">Belongs to the nucleoporin Nup133 family.</text>
</comment>
<dbReference type="PANTHER" id="PTHR13405:SF11">
    <property type="entry name" value="NUCLEAR PORE COMPLEX PROTEIN NUP133"/>
    <property type="match status" value="1"/>
</dbReference>
<feature type="compositionally biased region" description="Acidic residues" evidence="9">
    <location>
        <begin position="1347"/>
        <end position="1356"/>
    </location>
</feature>
<feature type="region of interest" description="Disordered" evidence="9">
    <location>
        <begin position="1"/>
        <end position="117"/>
    </location>
</feature>
<dbReference type="Gene3D" id="1.20.58.1380">
    <property type="match status" value="1"/>
</dbReference>
<evidence type="ECO:0000259" key="11">
    <source>
        <dbReference type="Pfam" id="PF08801"/>
    </source>
</evidence>
<evidence type="ECO:0000313" key="13">
    <source>
        <dbReference type="Proteomes" id="UP001166286"/>
    </source>
</evidence>
<dbReference type="InterPro" id="IPR007187">
    <property type="entry name" value="Nucleoporin_Nup133/Nup155_C"/>
</dbReference>
<keyword evidence="6" id="KW-0811">Translocation</keyword>
<dbReference type="InterPro" id="IPR015943">
    <property type="entry name" value="WD40/YVTN_repeat-like_dom_sf"/>
</dbReference>
<dbReference type="PANTHER" id="PTHR13405">
    <property type="entry name" value="NUCLEAR PORE COMPLEX PROTEIN NUP133"/>
    <property type="match status" value="1"/>
</dbReference>
<feature type="domain" description="Nucleoporin Nup133/Nup155-like N-terminal" evidence="11">
    <location>
        <begin position="112"/>
        <end position="547"/>
    </location>
</feature>
<feature type="coiled-coil region" evidence="8">
    <location>
        <begin position="1271"/>
        <end position="1331"/>
    </location>
</feature>
<keyword evidence="3" id="KW-0813">Transport</keyword>